<accession>A0A645B968</accession>
<proteinExistence type="predicted"/>
<evidence type="ECO:0000313" key="1">
    <source>
        <dbReference type="EMBL" id="MPM61975.1"/>
    </source>
</evidence>
<protein>
    <recommendedName>
        <fullName evidence="2">DUF4363 domain-containing protein</fullName>
    </recommendedName>
</protein>
<organism evidence="1">
    <name type="scientific">bioreactor metagenome</name>
    <dbReference type="NCBI Taxonomy" id="1076179"/>
    <lineage>
        <taxon>unclassified sequences</taxon>
        <taxon>metagenomes</taxon>
        <taxon>ecological metagenomes</taxon>
    </lineage>
</organism>
<sequence>MKRVVIACVLFAFAISISVAGFYKTKEITNELKSKVETIYNDALEKKDIDRENHELIAYWRKKSQFMFIVLDHESVEQIEKAIFLMDIYHEKKSEEEYLESCAEALSAIEKLSSGEVPRLKNIF</sequence>
<evidence type="ECO:0008006" key="2">
    <source>
        <dbReference type="Google" id="ProtNLM"/>
    </source>
</evidence>
<gene>
    <name evidence="1" type="ORF">SDC9_108840</name>
</gene>
<name>A0A645B968_9ZZZZ</name>
<comment type="caution">
    <text evidence="1">The sequence shown here is derived from an EMBL/GenBank/DDBJ whole genome shotgun (WGS) entry which is preliminary data.</text>
</comment>
<dbReference type="InterPro" id="IPR025373">
    <property type="entry name" value="DUF4363"/>
</dbReference>
<dbReference type="Pfam" id="PF14276">
    <property type="entry name" value="DUF4363"/>
    <property type="match status" value="1"/>
</dbReference>
<dbReference type="EMBL" id="VSSQ01018626">
    <property type="protein sequence ID" value="MPM61975.1"/>
    <property type="molecule type" value="Genomic_DNA"/>
</dbReference>
<dbReference type="AlphaFoldDB" id="A0A645B968"/>
<reference evidence="1" key="1">
    <citation type="submission" date="2019-08" db="EMBL/GenBank/DDBJ databases">
        <authorList>
            <person name="Kucharzyk K."/>
            <person name="Murdoch R.W."/>
            <person name="Higgins S."/>
            <person name="Loffler F."/>
        </authorList>
    </citation>
    <scope>NUCLEOTIDE SEQUENCE</scope>
</reference>